<dbReference type="InterPro" id="IPR017853">
    <property type="entry name" value="GH"/>
</dbReference>
<dbReference type="SUPFAM" id="SSF51445">
    <property type="entry name" value="(Trans)glycosidases"/>
    <property type="match status" value="1"/>
</dbReference>
<dbReference type="RefSeq" id="WP_248359323.1">
    <property type="nucleotide sequence ID" value="NZ_AP025591.1"/>
</dbReference>
<dbReference type="EMBL" id="AP025591">
    <property type="protein sequence ID" value="BDG02090.1"/>
    <property type="molecule type" value="Genomic_DNA"/>
</dbReference>
<proteinExistence type="inferred from homology"/>
<dbReference type="PANTHER" id="PTHR43002">
    <property type="entry name" value="GLYCOGEN DEBRANCHING ENZYME"/>
    <property type="match status" value="1"/>
</dbReference>
<dbReference type="CDD" id="cd02856">
    <property type="entry name" value="E_set_GDE_Isoamylase_N"/>
    <property type="match status" value="1"/>
</dbReference>
<keyword evidence="6" id="KW-1185">Reference proteome</keyword>
<evidence type="ECO:0000313" key="5">
    <source>
        <dbReference type="EMBL" id="BDG02090.1"/>
    </source>
</evidence>
<dbReference type="InterPro" id="IPR004193">
    <property type="entry name" value="Glyco_hydro_13_N"/>
</dbReference>
<dbReference type="NCBIfam" id="TIGR02100">
    <property type="entry name" value="glgX_debranch"/>
    <property type="match status" value="1"/>
</dbReference>
<dbReference type="InterPro" id="IPR014756">
    <property type="entry name" value="Ig_E-set"/>
</dbReference>
<sequence>MDGERIWPGRPYPLGARFDGEGTNFAVYSRDAEGIELCLFADDAVKELRRVRLSERTGHVWHAYLPGVGPGTLYGYRAHGPYEPENGHRFNPSKLLVDPYALAISGDTDLQGPVHAYRLGAPEGDLAYDDTDSAAAIPKSVVVGNHYDWEGDRPPRTPWHRSVIYEVHVRGFTMRHPEVPPELRGSYAGFASPPAIEHLVRLGVTAVELLPVHEYTDEAFLQGKGLRNYWGYSTLGFFAPEQRYCTRGSRGEQVAEFRGMVKALHRAGIEVILDVVYNHTCEGNHLGPTLSLKGLDNRSYYRLSPESPRYYMDYTGTGNSLDTTSPPALRLVMDSLRYWVEEMHVDGFRFDLAVTLARDPDYFDEASRFLVAVYQDPVLEKVKLIAEPWDVGPDGYKVGAFPVNWSEWNGKYRDVVRRFWKGDEDQASEMGYRLTGSADLYEPAGRKIFASVNFVTAHDGFTLRDLVSYNEKHNEANLEDNRDGTDANYSWNCGAEGETDDPAILALRDRQVRNMLATLLVSQGVPMITAGDEMGKTQGGNNNAYCQDDEISWLDWELDDRRRALLGFTRRMIRLRLSQPVLQRRRFFRGRHLSDSSLKDLAWFRPDGTEMKAEDWEKPFARSVAFLLGGDALVSPDEHGERICGDTLLVLLNADHEAVTYRLPEVEWGRAWEILADTAGASDEKRDLIEARGTVRAEARSIVILSRPAER</sequence>
<evidence type="ECO:0000259" key="4">
    <source>
        <dbReference type="SMART" id="SM00642"/>
    </source>
</evidence>
<reference evidence="6" key="1">
    <citation type="journal article" date="2022" name="Int. J. Syst. Evol. Microbiol.">
        <title>Anaeromyxobacter oryzae sp. nov., Anaeromyxobacter diazotrophicus sp. nov. and Anaeromyxobacter paludicola sp. nov., isolated from paddy soils.</title>
        <authorList>
            <person name="Itoh H."/>
            <person name="Xu Z."/>
            <person name="Mise K."/>
            <person name="Masuda Y."/>
            <person name="Ushijima N."/>
            <person name="Hayakawa C."/>
            <person name="Shiratori Y."/>
            <person name="Senoo K."/>
        </authorList>
    </citation>
    <scope>NUCLEOTIDE SEQUENCE [LARGE SCALE GENOMIC DNA]</scope>
    <source>
        <strain evidence="6">Red232</strain>
    </source>
</reference>
<dbReference type="SMART" id="SM00642">
    <property type="entry name" value="Aamy"/>
    <property type="match status" value="1"/>
</dbReference>
<dbReference type="SUPFAM" id="SSF51011">
    <property type="entry name" value="Glycosyl hydrolase domain"/>
    <property type="match status" value="1"/>
</dbReference>
<dbReference type="Gene3D" id="3.20.20.80">
    <property type="entry name" value="Glycosidases"/>
    <property type="match status" value="1"/>
</dbReference>
<dbReference type="InterPro" id="IPR013783">
    <property type="entry name" value="Ig-like_fold"/>
</dbReference>
<organism evidence="5 6">
    <name type="scientific">Anaeromyxobacter oryzae</name>
    <dbReference type="NCBI Taxonomy" id="2918170"/>
    <lineage>
        <taxon>Bacteria</taxon>
        <taxon>Pseudomonadati</taxon>
        <taxon>Myxococcota</taxon>
        <taxon>Myxococcia</taxon>
        <taxon>Myxococcales</taxon>
        <taxon>Cystobacterineae</taxon>
        <taxon>Anaeromyxobacteraceae</taxon>
        <taxon>Anaeromyxobacter</taxon>
    </lineage>
</organism>
<accession>A0ABN6MMB8</accession>
<evidence type="ECO:0000256" key="1">
    <source>
        <dbReference type="ARBA" id="ARBA00008061"/>
    </source>
</evidence>
<evidence type="ECO:0000313" key="6">
    <source>
        <dbReference type="Proteomes" id="UP001162891"/>
    </source>
</evidence>
<evidence type="ECO:0000256" key="2">
    <source>
        <dbReference type="ARBA" id="ARBA00022801"/>
    </source>
</evidence>
<evidence type="ECO:0000256" key="3">
    <source>
        <dbReference type="ARBA" id="ARBA00023295"/>
    </source>
</evidence>
<dbReference type="CDD" id="cd11326">
    <property type="entry name" value="AmyAc_Glg_debranch"/>
    <property type="match status" value="1"/>
</dbReference>
<keyword evidence="3" id="KW-0326">Glycosidase</keyword>
<keyword evidence="2" id="KW-0378">Hydrolase</keyword>
<comment type="similarity">
    <text evidence="1">Belongs to the glycosyl hydrolase 13 family.</text>
</comment>
<dbReference type="Gene3D" id="2.60.40.10">
    <property type="entry name" value="Immunoglobulins"/>
    <property type="match status" value="1"/>
</dbReference>
<dbReference type="InterPro" id="IPR044505">
    <property type="entry name" value="GlgX_Isoamylase_N_E_set"/>
</dbReference>
<dbReference type="InterPro" id="IPR013780">
    <property type="entry name" value="Glyco_hydro_b"/>
</dbReference>
<dbReference type="InterPro" id="IPR006047">
    <property type="entry name" value="GH13_cat_dom"/>
</dbReference>
<dbReference type="Pfam" id="PF02922">
    <property type="entry name" value="CBM_48"/>
    <property type="match status" value="1"/>
</dbReference>
<protein>
    <submittedName>
        <fullName evidence="5">Glycogen operon protein GlgX homolog</fullName>
    </submittedName>
</protein>
<dbReference type="SUPFAM" id="SSF81296">
    <property type="entry name" value="E set domains"/>
    <property type="match status" value="1"/>
</dbReference>
<dbReference type="InterPro" id="IPR011837">
    <property type="entry name" value="Glycogen_debranch_GlgX"/>
</dbReference>
<gene>
    <name evidence="5" type="ORF">AMOR_10860</name>
</gene>
<feature type="domain" description="Glycosyl hydrolase family 13 catalytic" evidence="4">
    <location>
        <begin position="166"/>
        <end position="576"/>
    </location>
</feature>
<name>A0ABN6MMB8_9BACT</name>
<dbReference type="Gene3D" id="2.60.40.1180">
    <property type="entry name" value="Golgi alpha-mannosidase II"/>
    <property type="match status" value="1"/>
</dbReference>
<dbReference type="Proteomes" id="UP001162891">
    <property type="component" value="Chromosome"/>
</dbReference>